<organism evidence="1 2">
    <name type="scientific">Hyaloscypha hepaticicola</name>
    <dbReference type="NCBI Taxonomy" id="2082293"/>
    <lineage>
        <taxon>Eukaryota</taxon>
        <taxon>Fungi</taxon>
        <taxon>Dikarya</taxon>
        <taxon>Ascomycota</taxon>
        <taxon>Pezizomycotina</taxon>
        <taxon>Leotiomycetes</taxon>
        <taxon>Helotiales</taxon>
        <taxon>Hyaloscyphaceae</taxon>
        <taxon>Hyaloscypha</taxon>
    </lineage>
</organism>
<evidence type="ECO:0000313" key="2">
    <source>
        <dbReference type="Proteomes" id="UP000235672"/>
    </source>
</evidence>
<evidence type="ECO:0000313" key="1">
    <source>
        <dbReference type="EMBL" id="PMD27465.1"/>
    </source>
</evidence>
<dbReference type="EMBL" id="KZ613466">
    <property type="protein sequence ID" value="PMD27465.1"/>
    <property type="molecule type" value="Genomic_DNA"/>
</dbReference>
<accession>A0A2J6QMH7</accession>
<proteinExistence type="predicted"/>
<reference evidence="1 2" key="1">
    <citation type="submission" date="2016-05" db="EMBL/GenBank/DDBJ databases">
        <title>A degradative enzymes factory behind the ericoid mycorrhizal symbiosis.</title>
        <authorList>
            <consortium name="DOE Joint Genome Institute"/>
            <person name="Martino E."/>
            <person name="Morin E."/>
            <person name="Grelet G."/>
            <person name="Kuo A."/>
            <person name="Kohler A."/>
            <person name="Daghino S."/>
            <person name="Barry K."/>
            <person name="Choi C."/>
            <person name="Cichocki N."/>
            <person name="Clum A."/>
            <person name="Copeland A."/>
            <person name="Hainaut M."/>
            <person name="Haridas S."/>
            <person name="Labutti K."/>
            <person name="Lindquist E."/>
            <person name="Lipzen A."/>
            <person name="Khouja H.-R."/>
            <person name="Murat C."/>
            <person name="Ohm R."/>
            <person name="Olson A."/>
            <person name="Spatafora J."/>
            <person name="Veneault-Fourrey C."/>
            <person name="Henrissat B."/>
            <person name="Grigoriev I."/>
            <person name="Martin F."/>
            <person name="Perotto S."/>
        </authorList>
    </citation>
    <scope>NUCLEOTIDE SEQUENCE [LARGE SCALE GENOMIC DNA]</scope>
    <source>
        <strain evidence="1 2">UAMH 7357</strain>
    </source>
</reference>
<dbReference type="Proteomes" id="UP000235672">
    <property type="component" value="Unassembled WGS sequence"/>
</dbReference>
<sequence>MDLGMYARRGPLLRAEATFKLWQPSLCTSAAAASSIGISTITARITVHRPAAIEGEDGREIAGRAQEQMRCICHMGTFVQLQEFGKMGRSPSLAPADQGSLTTDGRLHITYEMRYGPGCLPVSPFPSRLNLPIQTPWALLSRPDQLSGCSLCTCISAPI</sequence>
<dbReference type="AlphaFoldDB" id="A0A2J6QMH7"/>
<gene>
    <name evidence="1" type="ORF">NA56DRAFT_697653</name>
</gene>
<protein>
    <submittedName>
        <fullName evidence="1">Uncharacterized protein</fullName>
    </submittedName>
</protein>
<name>A0A2J6QMH7_9HELO</name>
<keyword evidence="2" id="KW-1185">Reference proteome</keyword>